<comment type="caution">
    <text evidence="2">The sequence shown here is derived from an EMBL/GenBank/DDBJ whole genome shotgun (WGS) entry which is preliminary data.</text>
</comment>
<dbReference type="GO" id="GO:0005829">
    <property type="term" value="C:cytosol"/>
    <property type="evidence" value="ECO:0007669"/>
    <property type="project" value="TreeGrafter"/>
</dbReference>
<evidence type="ECO:0000313" key="3">
    <source>
        <dbReference type="Proteomes" id="UP000554235"/>
    </source>
</evidence>
<dbReference type="GO" id="GO:0070628">
    <property type="term" value="F:proteasome binding"/>
    <property type="evidence" value="ECO:0007669"/>
    <property type="project" value="InterPro"/>
</dbReference>
<dbReference type="GO" id="GO:0010499">
    <property type="term" value="P:proteasomal ubiquitin-independent protein catabolic process"/>
    <property type="evidence" value="ECO:0007669"/>
    <property type="project" value="TreeGrafter"/>
</dbReference>
<dbReference type="InterPro" id="IPR035309">
    <property type="entry name" value="PSME4"/>
</dbReference>
<feature type="non-terminal residue" evidence="2">
    <location>
        <position position="1"/>
    </location>
</feature>
<sequence>MPYPKRNADDGGRYQPRTFAYSEQLPFAVEGKAQRDDVLQEILKQLYIAIRAKDFSSALHRTIELRGWLGLKFEMAREQRAKLVKLYYSLALAPGLGSDAADEFLRMVLTLTRKDHYLKPGKDLTLNWRPLWNDIKAWVLPLEVPMSNRKRSAKQLLRLCANAHTYFDPTERRAMLEEFLPFFSADKPQNAFIVVGVLNALLPSHPAPISEPQSQPGDFFPTLFHLWSIVNRSEAFDISFIDVLSRMARDHIHCSHVPFGSHGIFTKDQSDLIFTAILRLTRIPVRQGSSPYTPLGEDVGAGKYIRKDKKKYP</sequence>
<accession>A0A8H4KIS6</accession>
<dbReference type="AlphaFoldDB" id="A0A8H4KIS6"/>
<feature type="domain" description="Proteasome activator Blm10 N-terminal" evidence="1">
    <location>
        <begin position="12"/>
        <end position="57"/>
    </location>
</feature>
<dbReference type="Pfam" id="PF16547">
    <property type="entry name" value="BLM10_N"/>
    <property type="match status" value="1"/>
</dbReference>
<dbReference type="GO" id="GO:0000502">
    <property type="term" value="C:proteasome complex"/>
    <property type="evidence" value="ECO:0007669"/>
    <property type="project" value="UniProtKB-KW"/>
</dbReference>
<protein>
    <submittedName>
        <fullName evidence="2">Proteasome activator subunit 4</fullName>
    </submittedName>
</protein>
<dbReference type="PANTHER" id="PTHR32170:SF3">
    <property type="entry name" value="PROTEASOME ACTIVATOR COMPLEX SUBUNIT 4"/>
    <property type="match status" value="1"/>
</dbReference>
<dbReference type="InterPro" id="IPR032372">
    <property type="entry name" value="Blm10_N"/>
</dbReference>
<evidence type="ECO:0000313" key="2">
    <source>
        <dbReference type="EMBL" id="KAF4451957.1"/>
    </source>
</evidence>
<proteinExistence type="predicted"/>
<dbReference type="GO" id="GO:0016504">
    <property type="term" value="F:peptidase activator activity"/>
    <property type="evidence" value="ECO:0007669"/>
    <property type="project" value="InterPro"/>
</dbReference>
<name>A0A8H4KIS6_9HYPO</name>
<gene>
    <name evidence="2" type="ORF">FALBO_16251</name>
</gene>
<dbReference type="PANTHER" id="PTHR32170">
    <property type="entry name" value="PROTEASOME ACTIVATOR COMPLEX SUBUNIT 4"/>
    <property type="match status" value="1"/>
</dbReference>
<organism evidence="2 3">
    <name type="scientific">Fusarium albosuccineum</name>
    <dbReference type="NCBI Taxonomy" id="1237068"/>
    <lineage>
        <taxon>Eukaryota</taxon>
        <taxon>Fungi</taxon>
        <taxon>Dikarya</taxon>
        <taxon>Ascomycota</taxon>
        <taxon>Pezizomycotina</taxon>
        <taxon>Sordariomycetes</taxon>
        <taxon>Hypocreomycetidae</taxon>
        <taxon>Hypocreales</taxon>
        <taxon>Nectriaceae</taxon>
        <taxon>Fusarium</taxon>
        <taxon>Fusarium decemcellulare species complex</taxon>
    </lineage>
</organism>
<dbReference type="EMBL" id="JAADYS010003011">
    <property type="protein sequence ID" value="KAF4451957.1"/>
    <property type="molecule type" value="Genomic_DNA"/>
</dbReference>
<dbReference type="GO" id="GO:0005634">
    <property type="term" value="C:nucleus"/>
    <property type="evidence" value="ECO:0007669"/>
    <property type="project" value="TreeGrafter"/>
</dbReference>
<evidence type="ECO:0000259" key="1">
    <source>
        <dbReference type="Pfam" id="PF16547"/>
    </source>
</evidence>
<keyword evidence="2" id="KW-0647">Proteasome</keyword>
<dbReference type="OrthoDB" id="17907at2759"/>
<reference evidence="2 3" key="1">
    <citation type="submission" date="2020-01" db="EMBL/GenBank/DDBJ databases">
        <title>Identification and distribution of gene clusters putatively required for synthesis of sphingolipid metabolism inhibitors in phylogenetically diverse species of the filamentous fungus Fusarium.</title>
        <authorList>
            <person name="Kim H.-S."/>
            <person name="Busman M."/>
            <person name="Brown D.W."/>
            <person name="Divon H."/>
            <person name="Uhlig S."/>
            <person name="Proctor R.H."/>
        </authorList>
    </citation>
    <scope>NUCLEOTIDE SEQUENCE [LARGE SCALE GENOMIC DNA]</scope>
    <source>
        <strain evidence="2 3">NRRL 20459</strain>
    </source>
</reference>
<dbReference type="Proteomes" id="UP000554235">
    <property type="component" value="Unassembled WGS sequence"/>
</dbReference>
<keyword evidence="3" id="KW-1185">Reference proteome</keyword>